<feature type="coiled-coil region" evidence="7">
    <location>
        <begin position="461"/>
        <end position="495"/>
    </location>
</feature>
<dbReference type="SMART" id="SM00028">
    <property type="entry name" value="TPR"/>
    <property type="match status" value="5"/>
</dbReference>
<evidence type="ECO:0000256" key="4">
    <source>
        <dbReference type="ARBA" id="ARBA00022777"/>
    </source>
</evidence>
<evidence type="ECO:0000256" key="6">
    <source>
        <dbReference type="PROSITE-ProRule" id="PRU00339"/>
    </source>
</evidence>
<evidence type="ECO:0000256" key="2">
    <source>
        <dbReference type="ARBA" id="ARBA00012438"/>
    </source>
</evidence>
<protein>
    <recommendedName>
        <fullName evidence="2">histidine kinase</fullName>
        <ecNumber evidence="2">2.7.13.3</ecNumber>
    </recommendedName>
</protein>
<dbReference type="Gene3D" id="1.20.5.1930">
    <property type="match status" value="1"/>
</dbReference>
<feature type="repeat" description="TPR" evidence="6">
    <location>
        <begin position="85"/>
        <end position="118"/>
    </location>
</feature>
<dbReference type="InterPro" id="IPR003594">
    <property type="entry name" value="HATPase_dom"/>
</dbReference>
<dbReference type="InterPro" id="IPR005467">
    <property type="entry name" value="His_kinase_dom"/>
</dbReference>
<dbReference type="AlphaFoldDB" id="A0A9D7XF03"/>
<organism evidence="10 11">
    <name type="scientific">Candidatus Defluviibacterium haderslevense</name>
    <dbReference type="NCBI Taxonomy" id="2981993"/>
    <lineage>
        <taxon>Bacteria</taxon>
        <taxon>Pseudomonadati</taxon>
        <taxon>Bacteroidota</taxon>
        <taxon>Saprospiria</taxon>
        <taxon>Saprospirales</taxon>
        <taxon>Saprospiraceae</taxon>
        <taxon>Candidatus Defluviibacterium</taxon>
    </lineage>
</organism>
<sequence>MRTLFIYILIFHIFFLSSIQAQRTIQEKLDSLTKISDTCSDFQKKIQLLNKITFGYYGIDNAKGIEFGTRALELAQQIDFKEGIADAYNGLATNYMNTIEKQKALEYFQKAFDINTEINNLKGQANNLGNIGMYYYDVGEFSTSLDFLFRSIKIFELLNDKTGIANQLGAIGNVYSDQKNFIKAIYYDSLALLKFQELGDLDGSASNLGNIGNLYNDLNEPDIAIKYFKLAIDNYRQLNIESGIGRNLLNMSTAYNAKHNYKKSEELLKEAIAIFKNQNDQYALTYGYGNLGNCYLLNYIHHRDLDSNLLLIPGNPKVHLKFAIQYLELGIKMSKEINVLPSIIVFSNQLSDAYNYSGDYINALKYYKLYATSKDSVFSIESKENIEKLTTAREVELKNKQIEINRLEVLKKRNERIYFIFGIILLLLILVFIYRNFTNQKKSNIALSLLNNKINETNTALANKNEVLSSTLTELKETQEQLIETEKQKENAILRSRISQDIHDDISSGLTKISWLTEMVKAKSNESNTNIDYGLIDKINSASKETVSKLGEIIWSTNPDRDNLESLLAYIRNYVTKFLEDTDLQYTIDFPDDLLKTSINPELRRNLFLVLKEALNNIIKYAKAKNITISLQLENQSYKLLVEDDGIGIEQGIINGGGNGLINMRKRMAAIHGKVNIESIIQQGTRIYFSGYFY</sequence>
<dbReference type="EC" id="2.7.13.3" evidence="2"/>
<keyword evidence="5" id="KW-0902">Two-component regulatory system</keyword>
<dbReference type="Proteomes" id="UP000808349">
    <property type="component" value="Unassembled WGS sequence"/>
</dbReference>
<evidence type="ECO:0000256" key="1">
    <source>
        <dbReference type="ARBA" id="ARBA00000085"/>
    </source>
</evidence>
<keyword evidence="7" id="KW-0175">Coiled coil</keyword>
<reference evidence="10 11" key="1">
    <citation type="submission" date="2020-10" db="EMBL/GenBank/DDBJ databases">
        <title>Connecting structure to function with the recovery of over 1000 high-quality activated sludge metagenome-assembled genomes encoding full-length rRNA genes using long-read sequencing.</title>
        <authorList>
            <person name="Singleton C.M."/>
            <person name="Petriglieri F."/>
            <person name="Kristensen J.M."/>
            <person name="Kirkegaard R.H."/>
            <person name="Michaelsen T.Y."/>
            <person name="Andersen M.H."/>
            <person name="Karst S.M."/>
            <person name="Dueholm M.S."/>
            <person name="Nielsen P.H."/>
            <person name="Albertsen M."/>
        </authorList>
    </citation>
    <scope>NUCLEOTIDE SEQUENCE [LARGE SCALE GENOMIC DNA]</scope>
    <source>
        <strain evidence="10">Ribe_18-Q3-R11-54_BAT3C.373</strain>
    </source>
</reference>
<evidence type="ECO:0000313" key="10">
    <source>
        <dbReference type="EMBL" id="MBK9718166.1"/>
    </source>
</evidence>
<dbReference type="Gene3D" id="1.25.40.10">
    <property type="entry name" value="Tetratricopeptide repeat domain"/>
    <property type="match status" value="2"/>
</dbReference>
<dbReference type="SUPFAM" id="SSF48452">
    <property type="entry name" value="TPR-like"/>
    <property type="match status" value="1"/>
</dbReference>
<dbReference type="SUPFAM" id="SSF55874">
    <property type="entry name" value="ATPase domain of HSP90 chaperone/DNA topoisomerase II/histidine kinase"/>
    <property type="match status" value="1"/>
</dbReference>
<feature type="transmembrane region" description="Helical" evidence="8">
    <location>
        <begin position="417"/>
        <end position="434"/>
    </location>
</feature>
<evidence type="ECO:0000259" key="9">
    <source>
        <dbReference type="PROSITE" id="PS50109"/>
    </source>
</evidence>
<evidence type="ECO:0000256" key="3">
    <source>
        <dbReference type="ARBA" id="ARBA00022679"/>
    </source>
</evidence>
<dbReference type="Gene3D" id="3.30.565.10">
    <property type="entry name" value="Histidine kinase-like ATPase, C-terminal domain"/>
    <property type="match status" value="1"/>
</dbReference>
<dbReference type="Pfam" id="PF13424">
    <property type="entry name" value="TPR_12"/>
    <property type="match status" value="1"/>
</dbReference>
<keyword evidence="8" id="KW-1133">Transmembrane helix</keyword>
<dbReference type="InterPro" id="IPR011990">
    <property type="entry name" value="TPR-like_helical_dom_sf"/>
</dbReference>
<dbReference type="CDD" id="cd16917">
    <property type="entry name" value="HATPase_UhpB-NarQ-NarX-like"/>
    <property type="match status" value="1"/>
</dbReference>
<evidence type="ECO:0000256" key="7">
    <source>
        <dbReference type="SAM" id="Coils"/>
    </source>
</evidence>
<feature type="domain" description="Histidine kinase" evidence="9">
    <location>
        <begin position="501"/>
        <end position="690"/>
    </location>
</feature>
<dbReference type="GO" id="GO:0004673">
    <property type="term" value="F:protein histidine kinase activity"/>
    <property type="evidence" value="ECO:0007669"/>
    <property type="project" value="UniProtKB-EC"/>
</dbReference>
<keyword evidence="8" id="KW-0812">Transmembrane</keyword>
<keyword evidence="6" id="KW-0802">TPR repeat</keyword>
<dbReference type="Pfam" id="PF02518">
    <property type="entry name" value="HATPase_c"/>
    <property type="match status" value="1"/>
</dbReference>
<dbReference type="InterPro" id="IPR019734">
    <property type="entry name" value="TPR_rpt"/>
</dbReference>
<dbReference type="Pfam" id="PF13374">
    <property type="entry name" value="TPR_10"/>
    <property type="match status" value="1"/>
</dbReference>
<proteinExistence type="predicted"/>
<comment type="catalytic activity">
    <reaction evidence="1">
        <text>ATP + protein L-histidine = ADP + protein N-phospho-L-histidine.</text>
        <dbReference type="EC" id="2.7.13.3"/>
    </reaction>
</comment>
<dbReference type="PROSITE" id="PS50005">
    <property type="entry name" value="TPR"/>
    <property type="match status" value="1"/>
</dbReference>
<evidence type="ECO:0000256" key="8">
    <source>
        <dbReference type="SAM" id="Phobius"/>
    </source>
</evidence>
<accession>A0A9D7XF03</accession>
<dbReference type="GO" id="GO:0000160">
    <property type="term" value="P:phosphorelay signal transduction system"/>
    <property type="evidence" value="ECO:0007669"/>
    <property type="project" value="UniProtKB-KW"/>
</dbReference>
<keyword evidence="4" id="KW-0418">Kinase</keyword>
<keyword evidence="3" id="KW-0808">Transferase</keyword>
<gene>
    <name evidence="10" type="ORF">IPO85_11765</name>
</gene>
<name>A0A9D7XF03_9BACT</name>
<dbReference type="InterPro" id="IPR050482">
    <property type="entry name" value="Sensor_HK_TwoCompSys"/>
</dbReference>
<dbReference type="EMBL" id="JADKFW010000007">
    <property type="protein sequence ID" value="MBK9718166.1"/>
    <property type="molecule type" value="Genomic_DNA"/>
</dbReference>
<dbReference type="PROSITE" id="PS50109">
    <property type="entry name" value="HIS_KIN"/>
    <property type="match status" value="1"/>
</dbReference>
<dbReference type="PANTHER" id="PTHR24421">
    <property type="entry name" value="NITRATE/NITRITE SENSOR PROTEIN NARX-RELATED"/>
    <property type="match status" value="1"/>
</dbReference>
<evidence type="ECO:0000256" key="5">
    <source>
        <dbReference type="ARBA" id="ARBA00023012"/>
    </source>
</evidence>
<keyword evidence="8" id="KW-0472">Membrane</keyword>
<comment type="caution">
    <text evidence="10">The sequence shown here is derived from an EMBL/GenBank/DDBJ whole genome shotgun (WGS) entry which is preliminary data.</text>
</comment>
<evidence type="ECO:0000313" key="11">
    <source>
        <dbReference type="Proteomes" id="UP000808349"/>
    </source>
</evidence>
<dbReference type="PANTHER" id="PTHR24421:SF10">
    <property type="entry name" value="NITRATE_NITRITE SENSOR PROTEIN NARQ"/>
    <property type="match status" value="1"/>
</dbReference>
<dbReference type="InterPro" id="IPR036890">
    <property type="entry name" value="HATPase_C_sf"/>
</dbReference>